<evidence type="ECO:0000313" key="4">
    <source>
        <dbReference type="Proteomes" id="UP000092420"/>
    </source>
</evidence>
<reference evidence="2 4" key="1">
    <citation type="journal article" date="2016" name="ISME J.">
        <title>Chasing the elusive Euryarchaeota class WSA2: genomes reveal a uniquely fastidious methyl-reducing methanogen.</title>
        <authorList>
            <person name="Nobu M.K."/>
            <person name="Narihiro T."/>
            <person name="Kuroda K."/>
            <person name="Mei R."/>
            <person name="Liu W.T."/>
        </authorList>
    </citation>
    <scope>NUCLEOTIDE SEQUENCE [LARGE SCALE GENOMIC DNA]</scope>
    <source>
        <strain evidence="2">ADurb1013_Bin02101</strain>
        <strain evidence="3">ADurb1213_Bin02801</strain>
    </source>
</reference>
<dbReference type="AlphaFoldDB" id="A0A150JBY9"/>
<dbReference type="EMBL" id="LNJB01000008">
    <property type="protein sequence ID" value="KYC54736.1"/>
    <property type="molecule type" value="Genomic_DNA"/>
</dbReference>
<sequence length="110" mass="12931">MKKIFNIKIDGYIISIMAVFLVGVIYFLLGHRSFYLIRGSIITLLIAAVILEYMSYRVKNVIDYFRNPLTIVLSVTDSLKYENLPPKEREQLIFLKKTLDNMEKMYNEIT</sequence>
<evidence type="ECO:0000313" key="3">
    <source>
        <dbReference type="EMBL" id="KYC58556.1"/>
    </source>
</evidence>
<accession>A0A150JBY9</accession>
<name>A0A150JBY9_9EURY</name>
<keyword evidence="1" id="KW-0812">Transmembrane</keyword>
<gene>
    <name evidence="2" type="ORF">AN188_00776</name>
    <name evidence="3" type="ORF">APG09_00028</name>
</gene>
<accession>A0A150JMX7</accession>
<protein>
    <submittedName>
        <fullName evidence="2">Uncharacterized protein</fullName>
    </submittedName>
</protein>
<evidence type="ECO:0000256" key="1">
    <source>
        <dbReference type="SAM" id="Phobius"/>
    </source>
</evidence>
<dbReference type="EMBL" id="LNJE01000001">
    <property type="protein sequence ID" value="KYC58556.1"/>
    <property type="molecule type" value="Genomic_DNA"/>
</dbReference>
<evidence type="ECO:0000313" key="2">
    <source>
        <dbReference type="EMBL" id="KYC54736.1"/>
    </source>
</evidence>
<organism evidence="2 4">
    <name type="scientific">Candidatus Methanofastidiosum methylothiophilum</name>
    <dbReference type="NCBI Taxonomy" id="1705564"/>
    <lineage>
        <taxon>Archaea</taxon>
        <taxon>Methanobacteriati</taxon>
        <taxon>Methanobacteriota</taxon>
        <taxon>Stenosarchaea group</taxon>
        <taxon>Candidatus Methanofastidiosia</taxon>
        <taxon>Candidatus Methanofastidiosales</taxon>
        <taxon>Candidatus Methanofastidiosaceae</taxon>
        <taxon>Candidatus Methanofastidiosum</taxon>
    </lineage>
</organism>
<dbReference type="Proteomes" id="UP000092420">
    <property type="component" value="Unassembled WGS sequence"/>
</dbReference>
<keyword evidence="1" id="KW-0472">Membrane</keyword>
<feature type="transmembrane region" description="Helical" evidence="1">
    <location>
        <begin position="35"/>
        <end position="56"/>
    </location>
</feature>
<keyword evidence="1" id="KW-1133">Transmembrane helix</keyword>
<feature type="transmembrane region" description="Helical" evidence="1">
    <location>
        <begin position="12"/>
        <end position="29"/>
    </location>
</feature>
<accession>A0A150JFH0</accession>
<comment type="caution">
    <text evidence="2">The sequence shown here is derived from an EMBL/GenBank/DDBJ whole genome shotgun (WGS) entry which is preliminary data.</text>
</comment>
<proteinExistence type="predicted"/>